<evidence type="ECO:0000256" key="5">
    <source>
        <dbReference type="ARBA" id="ARBA00022737"/>
    </source>
</evidence>
<feature type="region of interest" description="Disordered" evidence="12">
    <location>
        <begin position="255"/>
        <end position="274"/>
    </location>
</feature>
<dbReference type="PANTHER" id="PTHR24027:SF438">
    <property type="entry name" value="CADHERIN 23"/>
    <property type="match status" value="1"/>
</dbReference>
<dbReference type="Pfam" id="PF01049">
    <property type="entry name" value="CADH_Y-type_LIR"/>
    <property type="match status" value="1"/>
</dbReference>
<evidence type="ECO:0000313" key="15">
    <source>
        <dbReference type="EMBL" id="CAD6999092.1"/>
    </source>
</evidence>
<keyword evidence="3 13" id="KW-0812">Transmembrane</keyword>
<evidence type="ECO:0000256" key="11">
    <source>
        <dbReference type="RuleBase" id="RU004357"/>
    </source>
</evidence>
<evidence type="ECO:0000256" key="6">
    <source>
        <dbReference type="ARBA" id="ARBA00022837"/>
    </source>
</evidence>
<feature type="transmembrane region" description="Helical" evidence="13">
    <location>
        <begin position="36"/>
        <end position="54"/>
    </location>
</feature>
<evidence type="ECO:0000259" key="14">
    <source>
        <dbReference type="Pfam" id="PF01049"/>
    </source>
</evidence>
<protein>
    <submittedName>
        <fullName evidence="15">(Mediterranean fruit fly) hypothetical protein</fullName>
    </submittedName>
</protein>
<keyword evidence="9 13" id="KW-0472">Membrane</keyword>
<evidence type="ECO:0000256" key="12">
    <source>
        <dbReference type="SAM" id="MobiDB-lite"/>
    </source>
</evidence>
<dbReference type="InterPro" id="IPR027397">
    <property type="entry name" value="Catenin-bd_sf"/>
</dbReference>
<name>A0A811UIR4_CERCA</name>
<evidence type="ECO:0000256" key="3">
    <source>
        <dbReference type="ARBA" id="ARBA00022692"/>
    </source>
</evidence>
<keyword evidence="5" id="KW-0677">Repeat</keyword>
<accession>A0A811UIR4</accession>
<proteinExistence type="predicted"/>
<comment type="subcellular location">
    <subcellularLocation>
        <location evidence="1">Cell membrane</location>
        <topology evidence="1">Single-pass type I membrane protein</topology>
    </subcellularLocation>
</comment>
<evidence type="ECO:0000256" key="7">
    <source>
        <dbReference type="ARBA" id="ARBA00022889"/>
    </source>
</evidence>
<dbReference type="GO" id="GO:0031175">
    <property type="term" value="P:neuron projection development"/>
    <property type="evidence" value="ECO:0007669"/>
    <property type="project" value="TreeGrafter"/>
</dbReference>
<dbReference type="Gene3D" id="4.10.900.10">
    <property type="entry name" value="TCF3-CBD (Catenin binding domain)"/>
    <property type="match status" value="1"/>
</dbReference>
<sequence length="274" mass="29872">MTTSKARKNAKNWREKLDLAQKIFTETTFGCPGPSSGILALFPNSLSLAFVLYNRKRKTTKKKRAGPEKDVRETVISYDDEGGGEDDMTAFDITPLQIPIGAGGNMPPDIATCKMPIIYPVMTLLPGQEVNVGFLMEERKNRFDKDPNAPPFDDLRNFTFEGSGSIAESLSSLASGTDDENQDYNYLTGWGPRFNALAAMYVHHDRTKLTRVVATNETALPALKGGLTSTNLAVTTAAATSCGMGMLAKTTAAVIEEEDEEEEEEDEEEGNVAL</sequence>
<evidence type="ECO:0000256" key="8">
    <source>
        <dbReference type="ARBA" id="ARBA00022989"/>
    </source>
</evidence>
<keyword evidence="16" id="KW-1185">Reference proteome</keyword>
<keyword evidence="6" id="KW-0106">Calcium</keyword>
<dbReference type="AlphaFoldDB" id="A0A811UIR4"/>
<keyword evidence="10" id="KW-0325">Glycoprotein</keyword>
<dbReference type="InterPro" id="IPR000233">
    <property type="entry name" value="Cadherin_Y-type_LIR"/>
</dbReference>
<dbReference type="GO" id="GO:0007156">
    <property type="term" value="P:homophilic cell adhesion via plasma membrane adhesion molecules"/>
    <property type="evidence" value="ECO:0007669"/>
    <property type="project" value="InterPro"/>
</dbReference>
<dbReference type="GO" id="GO:0016342">
    <property type="term" value="C:catenin complex"/>
    <property type="evidence" value="ECO:0007669"/>
    <property type="project" value="TreeGrafter"/>
</dbReference>
<evidence type="ECO:0000256" key="2">
    <source>
        <dbReference type="ARBA" id="ARBA00022475"/>
    </source>
</evidence>
<evidence type="ECO:0000256" key="1">
    <source>
        <dbReference type="ARBA" id="ARBA00004251"/>
    </source>
</evidence>
<comment type="caution">
    <text evidence="15">The sequence shown here is derived from an EMBL/GenBank/DDBJ whole genome shotgun (WGS) entry which is preliminary data.</text>
</comment>
<dbReference type="OrthoDB" id="6079678at2759"/>
<dbReference type="Proteomes" id="UP000606786">
    <property type="component" value="Unassembled WGS sequence"/>
</dbReference>
<dbReference type="GO" id="GO:0008013">
    <property type="term" value="F:beta-catenin binding"/>
    <property type="evidence" value="ECO:0007669"/>
    <property type="project" value="TreeGrafter"/>
</dbReference>
<dbReference type="GO" id="GO:0016477">
    <property type="term" value="P:cell migration"/>
    <property type="evidence" value="ECO:0007669"/>
    <property type="project" value="TreeGrafter"/>
</dbReference>
<evidence type="ECO:0000256" key="9">
    <source>
        <dbReference type="ARBA" id="ARBA00023136"/>
    </source>
</evidence>
<dbReference type="GO" id="GO:0005509">
    <property type="term" value="F:calcium ion binding"/>
    <property type="evidence" value="ECO:0007669"/>
    <property type="project" value="InterPro"/>
</dbReference>
<dbReference type="FunFam" id="4.10.900.10:FF:000001">
    <property type="entry name" value="Cadherin 2"/>
    <property type="match status" value="1"/>
</dbReference>
<keyword evidence="4" id="KW-0479">Metal-binding</keyword>
<organism evidence="15 16">
    <name type="scientific">Ceratitis capitata</name>
    <name type="common">Mediterranean fruit fly</name>
    <name type="synonym">Tephritis capitata</name>
    <dbReference type="NCBI Taxonomy" id="7213"/>
    <lineage>
        <taxon>Eukaryota</taxon>
        <taxon>Metazoa</taxon>
        <taxon>Ecdysozoa</taxon>
        <taxon>Arthropoda</taxon>
        <taxon>Hexapoda</taxon>
        <taxon>Insecta</taxon>
        <taxon>Pterygota</taxon>
        <taxon>Neoptera</taxon>
        <taxon>Endopterygota</taxon>
        <taxon>Diptera</taxon>
        <taxon>Brachycera</taxon>
        <taxon>Muscomorpha</taxon>
        <taxon>Tephritoidea</taxon>
        <taxon>Tephritidae</taxon>
        <taxon>Ceratitis</taxon>
        <taxon>Ceratitis</taxon>
    </lineage>
</organism>
<feature type="domain" description="Cadherin Y-type LIR-motif" evidence="14">
    <location>
        <begin position="144"/>
        <end position="201"/>
    </location>
</feature>
<dbReference type="PANTHER" id="PTHR24027">
    <property type="entry name" value="CADHERIN-23"/>
    <property type="match status" value="1"/>
</dbReference>
<dbReference type="InterPro" id="IPR039808">
    <property type="entry name" value="Cadherin"/>
</dbReference>
<keyword evidence="8 13" id="KW-1133">Transmembrane helix</keyword>
<dbReference type="EMBL" id="CAJHJT010000012">
    <property type="protein sequence ID" value="CAD6999092.1"/>
    <property type="molecule type" value="Genomic_DNA"/>
</dbReference>
<dbReference type="GO" id="GO:0009887">
    <property type="term" value="P:animal organ morphogenesis"/>
    <property type="evidence" value="ECO:0007669"/>
    <property type="project" value="UniProtKB-ARBA"/>
</dbReference>
<keyword evidence="2" id="KW-1003">Cell membrane</keyword>
<gene>
    <name evidence="15" type="ORF">CCAP1982_LOCUS7638</name>
</gene>
<reference evidence="15" key="1">
    <citation type="submission" date="2020-11" db="EMBL/GenBank/DDBJ databases">
        <authorList>
            <person name="Whitehead M."/>
        </authorList>
    </citation>
    <scope>NUCLEOTIDE SEQUENCE</scope>
    <source>
        <strain evidence="15">EGII</strain>
    </source>
</reference>
<evidence type="ECO:0000256" key="13">
    <source>
        <dbReference type="SAM" id="Phobius"/>
    </source>
</evidence>
<comment type="function">
    <text evidence="11">Cadherins are calcium-dependent cell adhesion proteins.</text>
</comment>
<evidence type="ECO:0000256" key="10">
    <source>
        <dbReference type="ARBA" id="ARBA00023180"/>
    </source>
</evidence>
<keyword evidence="7" id="KW-0130">Cell adhesion</keyword>
<dbReference type="GO" id="GO:0045296">
    <property type="term" value="F:cadherin binding"/>
    <property type="evidence" value="ECO:0007669"/>
    <property type="project" value="TreeGrafter"/>
</dbReference>
<evidence type="ECO:0000256" key="4">
    <source>
        <dbReference type="ARBA" id="ARBA00022723"/>
    </source>
</evidence>
<evidence type="ECO:0000313" key="16">
    <source>
        <dbReference type="Proteomes" id="UP000606786"/>
    </source>
</evidence>